<dbReference type="Pfam" id="PF00483">
    <property type="entry name" value="NTP_transferase"/>
    <property type="match status" value="1"/>
</dbReference>
<dbReference type="AlphaFoldDB" id="A0AB39V341"/>
<organism evidence="2">
    <name type="scientific">Leptotrichia alba</name>
    <dbReference type="NCBI Taxonomy" id="3239304"/>
    <lineage>
        <taxon>Bacteria</taxon>
        <taxon>Fusobacteriati</taxon>
        <taxon>Fusobacteriota</taxon>
        <taxon>Fusobacteriia</taxon>
        <taxon>Fusobacteriales</taxon>
        <taxon>Leptotrichiaceae</taxon>
        <taxon>Leptotrichia</taxon>
    </lineage>
</organism>
<dbReference type="RefSeq" id="WP_369715809.1">
    <property type="nucleotide sequence ID" value="NZ_CP165647.1"/>
</dbReference>
<dbReference type="KEGG" id="lala:AB8B28_11085"/>
<protein>
    <submittedName>
        <fullName evidence="2">Glycosyltransferase family 2 protein</fullName>
    </submittedName>
</protein>
<dbReference type="SUPFAM" id="SSF53448">
    <property type="entry name" value="Nucleotide-diphospho-sugar transferases"/>
    <property type="match status" value="1"/>
</dbReference>
<dbReference type="EMBL" id="CP165647">
    <property type="protein sequence ID" value="XDU62166.1"/>
    <property type="molecule type" value="Genomic_DNA"/>
</dbReference>
<gene>
    <name evidence="2" type="ORF">AB8B28_11085</name>
</gene>
<dbReference type="Gene3D" id="3.90.550.10">
    <property type="entry name" value="Spore Coat Polysaccharide Biosynthesis Protein SpsA, Chain A"/>
    <property type="match status" value="1"/>
</dbReference>
<dbReference type="InterPro" id="IPR005835">
    <property type="entry name" value="NTP_transferase_dom"/>
</dbReference>
<name>A0AB39V341_9FUSO</name>
<reference evidence="2" key="1">
    <citation type="submission" date="2024-07" db="EMBL/GenBank/DDBJ databases">
        <authorList>
            <person name="Li X.-J."/>
            <person name="Wang X."/>
        </authorList>
    </citation>
    <scope>NUCLEOTIDE SEQUENCE</scope>
    <source>
        <strain evidence="2">HSP-536</strain>
    </source>
</reference>
<evidence type="ECO:0000313" key="2">
    <source>
        <dbReference type="EMBL" id="XDU62166.1"/>
    </source>
</evidence>
<dbReference type="InterPro" id="IPR016873">
    <property type="entry name" value="Caps_polysacc_synth_BcbE_prd"/>
</dbReference>
<proteinExistence type="predicted"/>
<evidence type="ECO:0000259" key="1">
    <source>
        <dbReference type="Pfam" id="PF00483"/>
    </source>
</evidence>
<dbReference type="CDD" id="cd04183">
    <property type="entry name" value="GT2_BcE_like"/>
    <property type="match status" value="1"/>
</dbReference>
<feature type="domain" description="Nucleotidyl transferase" evidence="1">
    <location>
        <begin position="10"/>
        <end position="218"/>
    </location>
</feature>
<dbReference type="InterPro" id="IPR029044">
    <property type="entry name" value="Nucleotide-diphossugar_trans"/>
</dbReference>
<accession>A0AB39V341</accession>
<sequence>MENINLIIPMAGGGTRFKKEGIEKPKPLINLNGKPFFFWATQSIVKFLKVEKLIFIVLREHVEKYEIDKKILEYYSEAQLKVIDKVLNGAVLTCLEGVELIDNDNPILFNDCDHAFLSDSFYKYCLKKDFKNIDGALLTFTSSDEKYSYISFDKKNNVIETKEKKVISNQAICGAYYFRNKEIFKISANEYLHNCNYEEYFMSGIYNIMIKNKMKIKSFSTDLHISFGTPVEYEESKKYDLKQFL</sequence>
<dbReference type="PIRSF" id="PIRSF028162">
    <property type="entry name" value="BcbE_prd"/>
    <property type="match status" value="1"/>
</dbReference>